<feature type="transmembrane region" description="Helical" evidence="1">
    <location>
        <begin position="96"/>
        <end position="116"/>
    </location>
</feature>
<comment type="caution">
    <text evidence="4">The sequence shown here is derived from an EMBL/GenBank/DDBJ whole genome shotgun (WGS) entry which is preliminary data.</text>
</comment>
<reference evidence="3 5" key="1">
    <citation type="journal article" date="2018" name="Elife">
        <title>Discovery and characterization of a prevalent human gut bacterial enzyme sufficient for the inactivation of a family of plant toxins.</title>
        <authorList>
            <person name="Koppel N."/>
            <person name="Bisanz J.E."/>
            <person name="Pandelia M.E."/>
            <person name="Turnbaugh P.J."/>
            <person name="Balskus E.P."/>
        </authorList>
    </citation>
    <scope>NUCLEOTIDE SEQUENCE [LARGE SCALE GENOMIC DNA]</scope>
    <source>
        <strain evidence="3 5">DSM 16107</strain>
    </source>
</reference>
<feature type="transmembrane region" description="Helical" evidence="1">
    <location>
        <begin position="12"/>
        <end position="30"/>
    </location>
</feature>
<sequence length="152" mass="16697">MVETVRKQSTRFVVVSWVAVAVWACFIFFMSSNTSTGLNEGLGIFSSIYRAMQDVQASILGPDADLLSSIAHFCEYTVFGALLANALRCHMPLRRACLVAIACASLYGVSDEFHQLFVPGRMCDPVDWMVDTAGATLGSGIFYAVQRKRKRA</sequence>
<dbReference type="Proteomes" id="UP000270112">
    <property type="component" value="Unassembled WGS sequence"/>
</dbReference>
<dbReference type="EMBL" id="PPTT01000003">
    <property type="protein sequence ID" value="RDB71154.1"/>
    <property type="molecule type" value="Genomic_DNA"/>
</dbReference>
<feature type="transmembrane region" description="Helical" evidence="1">
    <location>
        <begin position="128"/>
        <end position="145"/>
    </location>
</feature>
<feature type="domain" description="VanZ-like" evidence="2">
    <location>
        <begin position="17"/>
        <end position="144"/>
    </location>
</feature>
<evidence type="ECO:0000313" key="6">
    <source>
        <dbReference type="Proteomes" id="UP000270112"/>
    </source>
</evidence>
<name>A0A3N0J0U2_9ACTN</name>
<keyword evidence="1" id="KW-0472">Membrane</keyword>
<evidence type="ECO:0000313" key="3">
    <source>
        <dbReference type="EMBL" id="RDB71154.1"/>
    </source>
</evidence>
<dbReference type="Pfam" id="PF04892">
    <property type="entry name" value="VanZ"/>
    <property type="match status" value="1"/>
</dbReference>
<keyword evidence="5" id="KW-1185">Reference proteome</keyword>
<gene>
    <name evidence="3" type="ORF">C1876_02680</name>
    <name evidence="4" type="ORF">DMP09_06035</name>
</gene>
<evidence type="ECO:0000313" key="4">
    <source>
        <dbReference type="EMBL" id="RNM42202.1"/>
    </source>
</evidence>
<accession>A0A3N0J0U2</accession>
<organism evidence="4 6">
    <name type="scientific">Eggerthella sinensis</name>
    <dbReference type="NCBI Taxonomy" id="242230"/>
    <lineage>
        <taxon>Bacteria</taxon>
        <taxon>Bacillati</taxon>
        <taxon>Actinomycetota</taxon>
        <taxon>Coriobacteriia</taxon>
        <taxon>Eggerthellales</taxon>
        <taxon>Eggerthellaceae</taxon>
        <taxon>Eggerthella</taxon>
    </lineage>
</organism>
<dbReference type="RefSeq" id="WP_114545180.1">
    <property type="nucleotide sequence ID" value="NZ_PPTT01000003.1"/>
</dbReference>
<dbReference type="Proteomes" id="UP000253817">
    <property type="component" value="Unassembled WGS sequence"/>
</dbReference>
<protein>
    <submittedName>
        <fullName evidence="4">Teicoplanin resistance protein VanZ</fullName>
    </submittedName>
</protein>
<reference evidence="4" key="3">
    <citation type="journal article" date="2019" name="Microbiol. Resour. Announc.">
        <title>Draft Genome Sequences of Type Strains of Gordonibacter faecihominis, Paraeggerthella hongkongensis, Parvibacter caecicola,Slackia equolifaciens, Slackia faecicanis, and Slackia isoflavoniconvertens.</title>
        <authorList>
            <person name="Danylec N."/>
            <person name="Stoll D.A."/>
            <person name="Dotsch A."/>
            <person name="Huch M."/>
        </authorList>
    </citation>
    <scope>NUCLEOTIDE SEQUENCE</scope>
    <source>
        <strain evidence="4">DSM 16107</strain>
    </source>
</reference>
<dbReference type="OrthoDB" id="5422112at2"/>
<proteinExistence type="predicted"/>
<reference evidence="6" key="2">
    <citation type="submission" date="2018-05" db="EMBL/GenBank/DDBJ databases">
        <title>Genome Sequencing of selected type strains of the family Eggerthellaceae.</title>
        <authorList>
            <person name="Danylec N."/>
            <person name="Stoll D.A."/>
            <person name="Doetsch A."/>
            <person name="Huch M."/>
        </authorList>
    </citation>
    <scope>NUCLEOTIDE SEQUENCE [LARGE SCALE GENOMIC DNA]</scope>
    <source>
        <strain evidence="6">DSM 16107</strain>
    </source>
</reference>
<dbReference type="NCBIfam" id="NF037970">
    <property type="entry name" value="vanZ_1"/>
    <property type="match status" value="1"/>
</dbReference>
<dbReference type="EMBL" id="QICC01000017">
    <property type="protein sequence ID" value="RNM42202.1"/>
    <property type="molecule type" value="Genomic_DNA"/>
</dbReference>
<keyword evidence="1" id="KW-1133">Transmembrane helix</keyword>
<dbReference type="AlphaFoldDB" id="A0A3N0J0U2"/>
<evidence type="ECO:0000259" key="2">
    <source>
        <dbReference type="Pfam" id="PF04892"/>
    </source>
</evidence>
<feature type="transmembrane region" description="Helical" evidence="1">
    <location>
        <begin position="66"/>
        <end position="84"/>
    </location>
</feature>
<evidence type="ECO:0000256" key="1">
    <source>
        <dbReference type="SAM" id="Phobius"/>
    </source>
</evidence>
<dbReference type="InterPro" id="IPR006976">
    <property type="entry name" value="VanZ-like"/>
</dbReference>
<keyword evidence="1" id="KW-0812">Transmembrane</keyword>
<evidence type="ECO:0000313" key="5">
    <source>
        <dbReference type="Proteomes" id="UP000253817"/>
    </source>
</evidence>